<gene>
    <name evidence="2" type="ORF">M0811_09574</name>
</gene>
<sequence>MFRQQQVSKKWVVYELMLISFVGLTLSLFSEIPKTVDITIINMTLPFCSYENNPFQQQNCSNEKNHLYIVKNLLKSNSNNNDNSSSSELLIKRPLGIALNIFYDFLFVVSIIWRISIRGKPGKIVWDFGTQLEKSPLLNSTFDDDFDAYRELFN</sequence>
<keyword evidence="1" id="KW-0472">Membrane</keyword>
<reference evidence="2" key="1">
    <citation type="submission" date="2022-10" db="EMBL/GenBank/DDBJ databases">
        <title>Novel sulphate-reducing endosymbionts in the free-living metamonad Anaeramoeba.</title>
        <authorList>
            <person name="Jerlstrom-Hultqvist J."/>
            <person name="Cepicka I."/>
            <person name="Gallot-Lavallee L."/>
            <person name="Salas-Leiva D."/>
            <person name="Curtis B.A."/>
            <person name="Zahonova K."/>
            <person name="Pipaliya S."/>
            <person name="Dacks J."/>
            <person name="Roger A.J."/>
        </authorList>
    </citation>
    <scope>NUCLEOTIDE SEQUENCE</scope>
    <source>
        <strain evidence="2">BMAN</strain>
    </source>
</reference>
<comment type="caution">
    <text evidence="2">The sequence shown here is derived from an EMBL/GenBank/DDBJ whole genome shotgun (WGS) entry which is preliminary data.</text>
</comment>
<feature type="transmembrane region" description="Helical" evidence="1">
    <location>
        <begin position="95"/>
        <end position="113"/>
    </location>
</feature>
<dbReference type="AlphaFoldDB" id="A0A9Q0RAZ4"/>
<protein>
    <submittedName>
        <fullName evidence="2">Uncharacterized protein</fullName>
    </submittedName>
</protein>
<keyword evidence="3" id="KW-1185">Reference proteome</keyword>
<keyword evidence="1" id="KW-1133">Transmembrane helix</keyword>
<name>A0A9Q0RAZ4_ANAIG</name>
<dbReference type="EMBL" id="JAPDFW010000082">
    <property type="protein sequence ID" value="KAJ5072194.1"/>
    <property type="molecule type" value="Genomic_DNA"/>
</dbReference>
<keyword evidence="1" id="KW-0812">Transmembrane</keyword>
<dbReference type="Proteomes" id="UP001149090">
    <property type="component" value="Unassembled WGS sequence"/>
</dbReference>
<evidence type="ECO:0000313" key="3">
    <source>
        <dbReference type="Proteomes" id="UP001149090"/>
    </source>
</evidence>
<evidence type="ECO:0000256" key="1">
    <source>
        <dbReference type="SAM" id="Phobius"/>
    </source>
</evidence>
<accession>A0A9Q0RAZ4</accession>
<proteinExistence type="predicted"/>
<organism evidence="2 3">
    <name type="scientific">Anaeramoeba ignava</name>
    <name type="common">Anaerobic marine amoeba</name>
    <dbReference type="NCBI Taxonomy" id="1746090"/>
    <lineage>
        <taxon>Eukaryota</taxon>
        <taxon>Metamonada</taxon>
        <taxon>Anaeramoebidae</taxon>
        <taxon>Anaeramoeba</taxon>
    </lineage>
</organism>
<feature type="transmembrane region" description="Helical" evidence="1">
    <location>
        <begin position="12"/>
        <end position="29"/>
    </location>
</feature>
<evidence type="ECO:0000313" key="2">
    <source>
        <dbReference type="EMBL" id="KAJ5072194.1"/>
    </source>
</evidence>